<organism evidence="1 2">
    <name type="scientific">Melastoma candidum</name>
    <dbReference type="NCBI Taxonomy" id="119954"/>
    <lineage>
        <taxon>Eukaryota</taxon>
        <taxon>Viridiplantae</taxon>
        <taxon>Streptophyta</taxon>
        <taxon>Embryophyta</taxon>
        <taxon>Tracheophyta</taxon>
        <taxon>Spermatophyta</taxon>
        <taxon>Magnoliopsida</taxon>
        <taxon>eudicotyledons</taxon>
        <taxon>Gunneridae</taxon>
        <taxon>Pentapetalae</taxon>
        <taxon>rosids</taxon>
        <taxon>malvids</taxon>
        <taxon>Myrtales</taxon>
        <taxon>Melastomataceae</taxon>
        <taxon>Melastomatoideae</taxon>
        <taxon>Melastomateae</taxon>
        <taxon>Melastoma</taxon>
    </lineage>
</organism>
<dbReference type="Proteomes" id="UP001057402">
    <property type="component" value="Chromosome 10"/>
</dbReference>
<keyword evidence="2" id="KW-1185">Reference proteome</keyword>
<evidence type="ECO:0000313" key="2">
    <source>
        <dbReference type="Proteomes" id="UP001057402"/>
    </source>
</evidence>
<comment type="caution">
    <text evidence="1">The sequence shown here is derived from an EMBL/GenBank/DDBJ whole genome shotgun (WGS) entry which is preliminary data.</text>
</comment>
<reference evidence="2" key="1">
    <citation type="journal article" date="2023" name="Front. Plant Sci.">
        <title>Chromosomal-level genome assembly of Melastoma candidum provides insights into trichome evolution.</title>
        <authorList>
            <person name="Zhong Y."/>
            <person name="Wu W."/>
            <person name="Sun C."/>
            <person name="Zou P."/>
            <person name="Liu Y."/>
            <person name="Dai S."/>
            <person name="Zhou R."/>
        </authorList>
    </citation>
    <scope>NUCLEOTIDE SEQUENCE [LARGE SCALE GENOMIC DNA]</scope>
</reference>
<gene>
    <name evidence="1" type="ORF">MLD38_034665</name>
</gene>
<name>A0ACB9MCJ9_9MYRT</name>
<accession>A0ACB9MCJ9</accession>
<dbReference type="EMBL" id="CM042889">
    <property type="protein sequence ID" value="KAI4321266.1"/>
    <property type="molecule type" value="Genomic_DNA"/>
</dbReference>
<protein>
    <submittedName>
        <fullName evidence="1">Uncharacterized protein</fullName>
    </submittedName>
</protein>
<proteinExistence type="predicted"/>
<sequence length="382" mass="42915">MAAANIPQKSLAMNGGDGVYSYSRNSFMQVIRFGSFFSFMSRGSIRDESSDMQKKGLDNARTTMAKGILEKLDVKRLLENSHSFVIADLGCSVGPNTFFVVQNIVENVIEKCSRCGIDIEGFEFQAFLNDRASNDFNMLFRLLPSDKPYHVAAVPGSFHGRLFPKASVHLFHSSYSIQWLSQVPSQVQDETSPAWNRGRIYMVDAPMAVTEAYRKQYAKDMEEFLDARAAELVSDGLMALLLPIAPTSSKCMFYGMVQLLESVFTEFITAGSVSEAMLDSFNVPYYSPTSAELEAAVARDGRFIIENIERFERPNLERSQGKIDAIIMHLRAGWEGVIKAHFGDDIIEPLFERFKEKVSESFLLSDQGFEPTAEMLLLLKRL</sequence>
<evidence type="ECO:0000313" key="1">
    <source>
        <dbReference type="EMBL" id="KAI4321266.1"/>
    </source>
</evidence>